<name>A0A7S4C8P3_9EUGL</name>
<protein>
    <submittedName>
        <fullName evidence="1">Uncharacterized protein</fullName>
    </submittedName>
</protein>
<organism evidence="1">
    <name type="scientific">Eutreptiella gymnastica</name>
    <dbReference type="NCBI Taxonomy" id="73025"/>
    <lineage>
        <taxon>Eukaryota</taxon>
        <taxon>Discoba</taxon>
        <taxon>Euglenozoa</taxon>
        <taxon>Euglenida</taxon>
        <taxon>Spirocuta</taxon>
        <taxon>Euglenophyceae</taxon>
        <taxon>Eutreptiales</taxon>
        <taxon>Eutreptiaceae</taxon>
        <taxon>Eutreptiella</taxon>
    </lineage>
</organism>
<dbReference type="EMBL" id="HBJA01003967">
    <property type="protein sequence ID" value="CAE0790171.1"/>
    <property type="molecule type" value="Transcribed_RNA"/>
</dbReference>
<reference evidence="1" key="1">
    <citation type="submission" date="2021-01" db="EMBL/GenBank/DDBJ databases">
        <authorList>
            <person name="Corre E."/>
            <person name="Pelletier E."/>
            <person name="Niang G."/>
            <person name="Scheremetjew M."/>
            <person name="Finn R."/>
            <person name="Kale V."/>
            <person name="Holt S."/>
            <person name="Cochrane G."/>
            <person name="Meng A."/>
            <person name="Brown T."/>
            <person name="Cohen L."/>
        </authorList>
    </citation>
    <scope>NUCLEOTIDE SEQUENCE</scope>
    <source>
        <strain evidence="1">CCMP1594</strain>
    </source>
</reference>
<evidence type="ECO:0000313" key="1">
    <source>
        <dbReference type="EMBL" id="CAE0790171.1"/>
    </source>
</evidence>
<dbReference type="AlphaFoldDB" id="A0A7S4C8P3"/>
<accession>A0A7S4C8P3</accession>
<sequence length="188" mass="21266">MAQLYLNITVEDLENVIEKKIKENTPLLNPDSIKGKIQAKVQSKVAEVAAHTVAKPSNAAKQMSQKMPIEMEWKMLSKGITAEAVCKYIDGPFFVMQLTIKRVDVAKLAAQSKFKTCIERAMGILPTSWKDWIEESWLPRFMAPKMAQKMGAEMEKETSEKGVQLKSVSKHADEEAQYLKETYDLVLD</sequence>
<gene>
    <name evidence="1" type="ORF">EGYM00163_LOCUS1285</name>
</gene>
<proteinExistence type="predicted"/>